<dbReference type="AlphaFoldDB" id="A0A8T0DH29"/>
<keyword evidence="2" id="KW-1185">Reference proteome</keyword>
<evidence type="ECO:0000313" key="2">
    <source>
        <dbReference type="Proteomes" id="UP000699462"/>
    </source>
</evidence>
<dbReference type="Proteomes" id="UP000699462">
    <property type="component" value="Unassembled WGS sequence"/>
</dbReference>
<comment type="caution">
    <text evidence="1">The sequence shown here is derived from an EMBL/GenBank/DDBJ whole genome shotgun (WGS) entry which is preliminary data.</text>
</comment>
<sequence length="104" mass="11713">MLNCVNTPVPPVGVETMLFVGRINLSGSSEQLINTLPSVATRVYESQHVPLYFVQHAPTPDAVLTRFEHQLRLEHIEQSSTTLKVSQTLITLKLSRFNIFTTYT</sequence>
<accession>A0A8T0DH29</accession>
<evidence type="ECO:0000313" key="1">
    <source>
        <dbReference type="EMBL" id="KAF8567125.1"/>
    </source>
</evidence>
<dbReference type="EMBL" id="JTDF01004174">
    <property type="protein sequence ID" value="KAF8567125.1"/>
    <property type="molecule type" value="Genomic_DNA"/>
</dbReference>
<protein>
    <submittedName>
        <fullName evidence="1">Uncharacterized protein</fullName>
    </submittedName>
</protein>
<name>A0A8T0DH29_9TREM</name>
<gene>
    <name evidence="1" type="ORF">P879_04560</name>
</gene>
<proteinExistence type="predicted"/>
<organism evidence="1 2">
    <name type="scientific">Paragonimus westermani</name>
    <dbReference type="NCBI Taxonomy" id="34504"/>
    <lineage>
        <taxon>Eukaryota</taxon>
        <taxon>Metazoa</taxon>
        <taxon>Spiralia</taxon>
        <taxon>Lophotrochozoa</taxon>
        <taxon>Platyhelminthes</taxon>
        <taxon>Trematoda</taxon>
        <taxon>Digenea</taxon>
        <taxon>Plagiorchiida</taxon>
        <taxon>Troglotremata</taxon>
        <taxon>Troglotrematidae</taxon>
        <taxon>Paragonimus</taxon>
    </lineage>
</organism>
<reference evidence="1 2" key="1">
    <citation type="submission" date="2019-07" db="EMBL/GenBank/DDBJ databases">
        <title>Annotation for the trematode Paragonimus westermani.</title>
        <authorList>
            <person name="Choi Y.-J."/>
        </authorList>
    </citation>
    <scope>NUCLEOTIDE SEQUENCE [LARGE SCALE GENOMIC DNA]</scope>
    <source>
        <strain evidence="1">180907_Pwestermani</strain>
    </source>
</reference>